<dbReference type="OrthoDB" id="3177213at2759"/>
<dbReference type="InterPro" id="IPR010640">
    <property type="entry name" value="Low_temperature_requirement_A"/>
</dbReference>
<feature type="transmembrane region" description="Helical" evidence="1">
    <location>
        <begin position="186"/>
        <end position="210"/>
    </location>
</feature>
<dbReference type="PANTHER" id="PTHR42101">
    <property type="entry name" value="CHROMOSOME 16, WHOLE GENOME SHOTGUN SEQUENCE"/>
    <property type="match status" value="1"/>
</dbReference>
<evidence type="ECO:0000313" key="2">
    <source>
        <dbReference type="EMBL" id="KAF2761448.1"/>
    </source>
</evidence>
<feature type="transmembrane region" description="Helical" evidence="1">
    <location>
        <begin position="508"/>
        <end position="531"/>
    </location>
</feature>
<name>A0A6A6WF47_9PEZI</name>
<feature type="transmembrane region" description="Helical" evidence="1">
    <location>
        <begin position="82"/>
        <end position="104"/>
    </location>
</feature>
<accession>A0A6A6WF47</accession>
<evidence type="ECO:0000256" key="1">
    <source>
        <dbReference type="SAM" id="Phobius"/>
    </source>
</evidence>
<feature type="transmembrane region" description="Helical" evidence="1">
    <location>
        <begin position="57"/>
        <end position="76"/>
    </location>
</feature>
<reference evidence="2" key="1">
    <citation type="journal article" date="2020" name="Stud. Mycol.">
        <title>101 Dothideomycetes genomes: a test case for predicting lifestyles and emergence of pathogens.</title>
        <authorList>
            <person name="Haridas S."/>
            <person name="Albert R."/>
            <person name="Binder M."/>
            <person name="Bloem J."/>
            <person name="Labutti K."/>
            <person name="Salamov A."/>
            <person name="Andreopoulos B."/>
            <person name="Baker S."/>
            <person name="Barry K."/>
            <person name="Bills G."/>
            <person name="Bluhm B."/>
            <person name="Cannon C."/>
            <person name="Castanera R."/>
            <person name="Culley D."/>
            <person name="Daum C."/>
            <person name="Ezra D."/>
            <person name="Gonzalez J."/>
            <person name="Henrissat B."/>
            <person name="Kuo A."/>
            <person name="Liang C."/>
            <person name="Lipzen A."/>
            <person name="Lutzoni F."/>
            <person name="Magnuson J."/>
            <person name="Mondo S."/>
            <person name="Nolan M."/>
            <person name="Ohm R."/>
            <person name="Pangilinan J."/>
            <person name="Park H.-J."/>
            <person name="Ramirez L."/>
            <person name="Alfaro M."/>
            <person name="Sun H."/>
            <person name="Tritt A."/>
            <person name="Yoshinaga Y."/>
            <person name="Zwiers L.-H."/>
            <person name="Turgeon B."/>
            <person name="Goodwin S."/>
            <person name="Spatafora J."/>
            <person name="Crous P."/>
            <person name="Grigoriev I."/>
        </authorList>
    </citation>
    <scope>NUCLEOTIDE SEQUENCE</scope>
    <source>
        <strain evidence="2">CBS 121739</strain>
    </source>
</reference>
<sequence>MTTALPHFDWSQRKGKQQKYAVVPCISDPTSGVKMENDDGSGPIVFGQRHEASSMELFFDLFFVANLALFTQYHIIIEHSGFLGYIEFFSILWGTWFSVTLFDVRFASDSLYERACKLIQCAVFVVLSLVGSHFEPGTVQTYGQSETPSNDTFRILSYALATSRALLAIQYIVVAVFCARRGYRKVLVPVGLNALFYCISAVAFGLMTLAFRRIPFLSNVYIVWYVILALEIAGVLSVSTVWRDLGFKLTHLVERMSLLTLIIIGEGILGVGKTISIILRTHENAEYYGLIFVILLIIIFLWMIYFDNTPHGHFGTIRQQIWAFLHFPLHLSILGIVEGAQQLVRGRYWIHEVIDIATMVHEYCLSGLDGTELSNALASSITSYKFEDKSIAGSDLPDLMRTLVTISNTPGLCNSTSIRDLPTSWTFDELYAAINGTALFDLVANFGSALYGSTIVDNNWPTQRTLDSVNRDEWSVPYSYFWGSLAIFAFVSHILISLRRKTRADIFLFVQTLSRILVLAVAIALGVVGSFNDTFYYNFTDSPSVVTIAMGCLAFVFISDYIGRVASNWQVGKRNERLDIDDEGEKR</sequence>
<dbReference type="RefSeq" id="XP_033603899.1">
    <property type="nucleotide sequence ID" value="XM_033746625.1"/>
</dbReference>
<dbReference type="GeneID" id="54487679"/>
<keyword evidence="1" id="KW-0812">Transmembrane</keyword>
<organism evidence="2 3">
    <name type="scientific">Pseudovirgaria hyperparasitica</name>
    <dbReference type="NCBI Taxonomy" id="470096"/>
    <lineage>
        <taxon>Eukaryota</taxon>
        <taxon>Fungi</taxon>
        <taxon>Dikarya</taxon>
        <taxon>Ascomycota</taxon>
        <taxon>Pezizomycotina</taxon>
        <taxon>Dothideomycetes</taxon>
        <taxon>Dothideomycetes incertae sedis</taxon>
        <taxon>Acrospermales</taxon>
        <taxon>Acrospermaceae</taxon>
        <taxon>Pseudovirgaria</taxon>
    </lineage>
</organism>
<keyword evidence="1" id="KW-1133">Transmembrane helix</keyword>
<evidence type="ECO:0000313" key="3">
    <source>
        <dbReference type="Proteomes" id="UP000799437"/>
    </source>
</evidence>
<feature type="transmembrane region" description="Helical" evidence="1">
    <location>
        <begin position="222"/>
        <end position="245"/>
    </location>
</feature>
<feature type="transmembrane region" description="Helical" evidence="1">
    <location>
        <begin position="317"/>
        <end position="337"/>
    </location>
</feature>
<dbReference type="AlphaFoldDB" id="A0A6A6WF47"/>
<gene>
    <name evidence="2" type="ORF">EJ05DRAFT_498000</name>
</gene>
<keyword evidence="1" id="KW-0472">Membrane</keyword>
<dbReference type="Proteomes" id="UP000799437">
    <property type="component" value="Unassembled WGS sequence"/>
</dbReference>
<feature type="transmembrane region" description="Helical" evidence="1">
    <location>
        <begin position="478"/>
        <end position="496"/>
    </location>
</feature>
<dbReference type="PANTHER" id="PTHR42101:SF1">
    <property type="entry name" value="LOW TEMPERATURE REQUIREMENT A"/>
    <property type="match status" value="1"/>
</dbReference>
<keyword evidence="3" id="KW-1185">Reference proteome</keyword>
<evidence type="ECO:0008006" key="4">
    <source>
        <dbReference type="Google" id="ProtNLM"/>
    </source>
</evidence>
<proteinExistence type="predicted"/>
<feature type="transmembrane region" description="Helical" evidence="1">
    <location>
        <begin position="285"/>
        <end position="305"/>
    </location>
</feature>
<feature type="transmembrane region" description="Helical" evidence="1">
    <location>
        <begin position="543"/>
        <end position="563"/>
    </location>
</feature>
<feature type="transmembrane region" description="Helical" evidence="1">
    <location>
        <begin position="155"/>
        <end position="179"/>
    </location>
</feature>
<dbReference type="Pfam" id="PF06772">
    <property type="entry name" value="LtrA"/>
    <property type="match status" value="1"/>
</dbReference>
<feature type="transmembrane region" description="Helical" evidence="1">
    <location>
        <begin position="257"/>
        <end position="279"/>
    </location>
</feature>
<protein>
    <recommendedName>
        <fullName evidence="4">Low temperature requirement A</fullName>
    </recommendedName>
</protein>
<dbReference type="EMBL" id="ML996567">
    <property type="protein sequence ID" value="KAF2761448.1"/>
    <property type="molecule type" value="Genomic_DNA"/>
</dbReference>